<protein>
    <recommendedName>
        <fullName evidence="1">Glycosyl hydrolase family 13 catalytic domain-containing protein</fullName>
    </recommendedName>
</protein>
<evidence type="ECO:0000313" key="2">
    <source>
        <dbReference type="EMBL" id="QJG67107.1"/>
    </source>
</evidence>
<feature type="domain" description="Glycosyl hydrolase family 13 catalytic" evidence="1">
    <location>
        <begin position="13"/>
        <end position="350"/>
    </location>
</feature>
<dbReference type="PANTHER" id="PTHR10357">
    <property type="entry name" value="ALPHA-AMYLASE FAMILY MEMBER"/>
    <property type="match status" value="1"/>
</dbReference>
<dbReference type="GO" id="GO:0009313">
    <property type="term" value="P:oligosaccharide catabolic process"/>
    <property type="evidence" value="ECO:0007669"/>
    <property type="project" value="TreeGrafter"/>
</dbReference>
<sequence length="508" mass="59950">MEKLQTTKINGYEIKIHTFFDSNNSSYGDYNGVTKKIEYLKYLKINTLFINNILNYYQESDELNFIHDRYGSIFDFNKMVNTLKQNEINTGPVIDFLELKQSYNNWQRAQSFYKETNNSNVYLKNTTLQKYIAYDASYKNQEKEATDLLEYLDKIAAFYIKLNCSVLVFDNFDRYFSFSTSSAKNILYSKLHDFYMHIKQTYPNVSIVLRSKTLTYSESQKILKLLNKICDYIFVNKFSEYGLNKKYKNLIIAKFDYTHFIKDIKRYMDDDRYILSLSSDYVGRICSRWGDELNFNYEAAKTFLLVIASAKNSYSIYYGDELATLKVKIKNTNDFNEDNINELKRLLQSKKINNNTFLNSMHYLNKLSNNALMSWSNEKFAGFTKNPVTKFNVSEKYHVNNVETEKTIHNSSLVFWNLYMNLLNEKDLFDLFNANRVKISKHLARKGIIKIVKYYGGEKVIYLLNLTKQPRAVKISKRANILFSTYSNKIYTKLPNTLNPFESVIYTL</sequence>
<keyword evidence="3" id="KW-1185">Reference proteome</keyword>
<accession>A0A858U6M2</accession>
<dbReference type="PANTHER" id="PTHR10357:SF179">
    <property type="entry name" value="NEUTRAL AND BASIC AMINO ACID TRANSPORT PROTEIN RBAT"/>
    <property type="match status" value="1"/>
</dbReference>
<dbReference type="KEGG" id="mphe:HGG69_02165"/>
<dbReference type="EMBL" id="CP051481">
    <property type="protein sequence ID" value="QJG67107.1"/>
    <property type="molecule type" value="Genomic_DNA"/>
</dbReference>
<organism evidence="2 3">
    <name type="scientific">Mycoplasma phocoenae</name>
    <dbReference type="NCBI Taxonomy" id="754517"/>
    <lineage>
        <taxon>Bacteria</taxon>
        <taxon>Bacillati</taxon>
        <taxon>Mycoplasmatota</taxon>
        <taxon>Mollicutes</taxon>
        <taxon>Mycoplasmataceae</taxon>
        <taxon>Mycoplasma</taxon>
    </lineage>
</organism>
<name>A0A858U6M2_9MOLU</name>
<dbReference type="RefSeq" id="WP_169605158.1">
    <property type="nucleotide sequence ID" value="NZ_CP051481.1"/>
</dbReference>
<dbReference type="InterPro" id="IPR006047">
    <property type="entry name" value="GH13_cat_dom"/>
</dbReference>
<dbReference type="GO" id="GO:0004556">
    <property type="term" value="F:alpha-amylase activity"/>
    <property type="evidence" value="ECO:0007669"/>
    <property type="project" value="TreeGrafter"/>
</dbReference>
<dbReference type="SMART" id="SM00642">
    <property type="entry name" value="Aamy"/>
    <property type="match status" value="1"/>
</dbReference>
<proteinExistence type="predicted"/>
<dbReference type="Proteomes" id="UP000501060">
    <property type="component" value="Chromosome"/>
</dbReference>
<gene>
    <name evidence="2" type="ORF">HGG69_02165</name>
</gene>
<dbReference type="AlphaFoldDB" id="A0A858U6M2"/>
<dbReference type="InterPro" id="IPR017853">
    <property type="entry name" value="GH"/>
</dbReference>
<dbReference type="Pfam" id="PF00128">
    <property type="entry name" value="Alpha-amylase"/>
    <property type="match status" value="2"/>
</dbReference>
<dbReference type="SUPFAM" id="SSF51445">
    <property type="entry name" value="(Trans)glycosidases"/>
    <property type="match status" value="1"/>
</dbReference>
<evidence type="ECO:0000313" key="3">
    <source>
        <dbReference type="Proteomes" id="UP000501060"/>
    </source>
</evidence>
<dbReference type="Gene3D" id="3.20.20.80">
    <property type="entry name" value="Glycosidases"/>
    <property type="match status" value="2"/>
</dbReference>
<evidence type="ECO:0000259" key="1">
    <source>
        <dbReference type="SMART" id="SM00642"/>
    </source>
</evidence>
<reference evidence="2 3" key="1">
    <citation type="submission" date="2020-04" db="EMBL/GenBank/DDBJ databases">
        <title>Novel Mycoplasma species detected in Phocoena phocoena (harbor porpoise) from the USA.</title>
        <authorList>
            <person name="Volokhov D.V."/>
        </authorList>
    </citation>
    <scope>NUCLEOTIDE SEQUENCE [LARGE SCALE GENOMIC DNA]</scope>
    <source>
        <strain evidence="2 3">Phocoena C-264-GEN</strain>
    </source>
</reference>